<evidence type="ECO:0000313" key="1">
    <source>
        <dbReference type="EMBL" id="KKR88229.1"/>
    </source>
</evidence>
<gene>
    <name evidence="1" type="ORF">UU37_C0008G0005</name>
</gene>
<name>A0A0G0UHD2_9BACT</name>
<dbReference type="Proteomes" id="UP000033908">
    <property type="component" value="Unassembled WGS sequence"/>
</dbReference>
<accession>A0A0G0UHD2</accession>
<comment type="caution">
    <text evidence="1">The sequence shown here is derived from an EMBL/GenBank/DDBJ whole genome shotgun (WGS) entry which is preliminary data.</text>
</comment>
<dbReference type="EMBL" id="LCAJ01000008">
    <property type="protein sequence ID" value="KKR88229.1"/>
    <property type="molecule type" value="Genomic_DNA"/>
</dbReference>
<evidence type="ECO:0008006" key="3">
    <source>
        <dbReference type="Google" id="ProtNLM"/>
    </source>
</evidence>
<organism evidence="1 2">
    <name type="scientific">Candidatus Gottesmanbacteria bacterium GW2011_GWA2_41_12</name>
    <dbReference type="NCBI Taxonomy" id="1618440"/>
    <lineage>
        <taxon>Bacteria</taxon>
        <taxon>Candidatus Gottesmaniibacteriota</taxon>
    </lineage>
</organism>
<evidence type="ECO:0000313" key="2">
    <source>
        <dbReference type="Proteomes" id="UP000033908"/>
    </source>
</evidence>
<dbReference type="NCBIfam" id="NF033832">
    <property type="entry name" value="sce7726_fam"/>
    <property type="match status" value="1"/>
</dbReference>
<dbReference type="InterPro" id="IPR047729">
    <property type="entry name" value="Sce7726-like"/>
</dbReference>
<sequence>MNLTNDTIIRESLVCRLNEQYATYPEYRVIPELGLWHGASRIDVAVINGLLHGFEIKSDRDTLTRLPEQMRVYNSVFDKVTLVVGSSHLVEAFKMVPDWWGIETAHIGTNGLVFFNPIRESRDNTQQDDLSIARLLWRREALDLLEKEGKADGVRSKSRELIYARIAESIEREPLKEYVRSVLQYSRQGWRSDVQLV</sequence>
<reference evidence="1 2" key="1">
    <citation type="journal article" date="2015" name="Nature">
        <title>rRNA introns, odd ribosomes, and small enigmatic genomes across a large radiation of phyla.</title>
        <authorList>
            <person name="Brown C.T."/>
            <person name="Hug L.A."/>
            <person name="Thomas B.C."/>
            <person name="Sharon I."/>
            <person name="Castelle C.J."/>
            <person name="Singh A."/>
            <person name="Wilkins M.J."/>
            <person name="Williams K.H."/>
            <person name="Banfield J.F."/>
        </authorList>
    </citation>
    <scope>NUCLEOTIDE SEQUENCE [LARGE SCALE GENOMIC DNA]</scope>
</reference>
<proteinExistence type="predicted"/>
<dbReference type="AlphaFoldDB" id="A0A0G0UHD2"/>
<protein>
    <recommendedName>
        <fullName evidence="3">Sce7726 family protein</fullName>
    </recommendedName>
</protein>